<dbReference type="Pfam" id="PF00398">
    <property type="entry name" value="RrnaAD"/>
    <property type="match status" value="2"/>
</dbReference>
<dbReference type="CDD" id="cd02440">
    <property type="entry name" value="AdoMet_MTases"/>
    <property type="match status" value="1"/>
</dbReference>
<evidence type="ECO:0000256" key="1">
    <source>
        <dbReference type="ARBA" id="ARBA00022490"/>
    </source>
</evidence>
<keyword evidence="6 7" id="KW-0694">RNA-binding</keyword>
<feature type="binding site" evidence="7 8">
    <location>
        <position position="142"/>
    </location>
    <ligand>
        <name>S-adenosyl-L-methionine</name>
        <dbReference type="ChEBI" id="CHEBI:59789"/>
    </ligand>
</feature>
<dbReference type="PANTHER" id="PTHR11727">
    <property type="entry name" value="DIMETHYLADENOSINE TRANSFERASE"/>
    <property type="match status" value="1"/>
</dbReference>
<feature type="binding site" evidence="7 8">
    <location>
        <position position="28"/>
    </location>
    <ligand>
        <name>S-adenosyl-L-methionine</name>
        <dbReference type="ChEBI" id="CHEBI:59789"/>
    </ligand>
</feature>
<evidence type="ECO:0000256" key="3">
    <source>
        <dbReference type="ARBA" id="ARBA00022603"/>
    </source>
</evidence>
<comment type="subcellular location">
    <subcellularLocation>
        <location evidence="7">Cytoplasm</location>
    </subcellularLocation>
</comment>
<feature type="binding site" evidence="7 8">
    <location>
        <position position="55"/>
    </location>
    <ligand>
        <name>S-adenosyl-L-methionine</name>
        <dbReference type="ChEBI" id="CHEBI:59789"/>
    </ligand>
</feature>
<dbReference type="Gene3D" id="1.10.8.100">
    <property type="entry name" value="Ribosomal RNA adenine dimethylase-like, domain 2"/>
    <property type="match status" value="1"/>
</dbReference>
<feature type="binding site" evidence="7 8">
    <location>
        <position position="123"/>
    </location>
    <ligand>
        <name>S-adenosyl-L-methionine</name>
        <dbReference type="ChEBI" id="CHEBI:59789"/>
    </ligand>
</feature>
<dbReference type="SUPFAM" id="SSF53335">
    <property type="entry name" value="S-adenosyl-L-methionine-dependent methyltransferases"/>
    <property type="match status" value="1"/>
</dbReference>
<name>A0A1F5PLB3_9BACT</name>
<keyword evidence="4 7" id="KW-0808">Transferase</keyword>
<evidence type="ECO:0000256" key="6">
    <source>
        <dbReference type="ARBA" id="ARBA00022884"/>
    </source>
</evidence>
<feature type="binding site" evidence="7 8">
    <location>
        <position position="76"/>
    </location>
    <ligand>
        <name>S-adenosyl-L-methionine</name>
        <dbReference type="ChEBI" id="CHEBI:59789"/>
    </ligand>
</feature>
<dbReference type="EC" id="2.1.1.182" evidence="7"/>
<keyword evidence="1 7" id="KW-0963">Cytoplasm</keyword>
<gene>
    <name evidence="7" type="primary">rsmA</name>
    <name evidence="7" type="synonym">ksgA</name>
    <name evidence="11" type="ORF">A3E29_01210</name>
</gene>
<dbReference type="GO" id="GO:0005829">
    <property type="term" value="C:cytosol"/>
    <property type="evidence" value="ECO:0007669"/>
    <property type="project" value="TreeGrafter"/>
</dbReference>
<feature type="domain" description="Ribosomal RNA adenine methylase transferase N-terminal" evidence="10">
    <location>
        <begin position="35"/>
        <end position="225"/>
    </location>
</feature>
<comment type="similarity">
    <text evidence="7">Belongs to the class I-like SAM-binding methyltransferase superfamily. rRNA adenine N(6)-methyltransferase family. RsmA subfamily.</text>
</comment>
<evidence type="ECO:0000313" key="11">
    <source>
        <dbReference type="EMBL" id="OGE90728.1"/>
    </source>
</evidence>
<comment type="function">
    <text evidence="7">Specifically dimethylates two adjacent adenosines (A1518 and A1519) in the loop of a conserved hairpin near the 3'-end of 16S rRNA in the 30S particle. May play a critical role in biogenesis of 30S subunits.</text>
</comment>
<feature type="binding site" evidence="7 8">
    <location>
        <position position="30"/>
    </location>
    <ligand>
        <name>S-adenosyl-L-methionine</name>
        <dbReference type="ChEBI" id="CHEBI:59789"/>
    </ligand>
</feature>
<evidence type="ECO:0000256" key="9">
    <source>
        <dbReference type="SAM" id="MobiDB-lite"/>
    </source>
</evidence>
<dbReference type="EMBL" id="MFEY01000004">
    <property type="protein sequence ID" value="OGE90728.1"/>
    <property type="molecule type" value="Genomic_DNA"/>
</dbReference>
<comment type="caution">
    <text evidence="11">The sequence shown here is derived from an EMBL/GenBank/DDBJ whole genome shotgun (WGS) entry which is preliminary data.</text>
</comment>
<dbReference type="InterPro" id="IPR023165">
    <property type="entry name" value="rRNA_Ade_diMease-like_C"/>
</dbReference>
<evidence type="ECO:0000256" key="8">
    <source>
        <dbReference type="PROSITE-ProRule" id="PRU01026"/>
    </source>
</evidence>
<organism evidence="11 12">
    <name type="scientific">Candidatus Doudnabacteria bacterium RIFCSPHIGHO2_12_FULL_48_16</name>
    <dbReference type="NCBI Taxonomy" id="1817838"/>
    <lineage>
        <taxon>Bacteria</taxon>
        <taxon>Candidatus Doudnaibacteriota</taxon>
    </lineage>
</organism>
<dbReference type="PROSITE" id="PS01131">
    <property type="entry name" value="RRNA_A_DIMETH"/>
    <property type="match status" value="1"/>
</dbReference>
<dbReference type="InterPro" id="IPR029063">
    <property type="entry name" value="SAM-dependent_MTases_sf"/>
</dbReference>
<evidence type="ECO:0000313" key="12">
    <source>
        <dbReference type="Proteomes" id="UP000177682"/>
    </source>
</evidence>
<keyword evidence="5 7" id="KW-0949">S-adenosyl-L-methionine</keyword>
<feature type="region of interest" description="Disordered" evidence="9">
    <location>
        <begin position="90"/>
        <end position="115"/>
    </location>
</feature>
<dbReference type="NCBIfam" id="TIGR00755">
    <property type="entry name" value="ksgA"/>
    <property type="match status" value="1"/>
</dbReference>
<dbReference type="AlphaFoldDB" id="A0A1F5PLB3"/>
<sequence>MNNLIDVENLKTFLKHHGLKPRDYLGQNFLVDQAALQGIVAAAELQPGDVVLEVGPGLGVLTFELVKRAGRVIAVEKDSKLAELLRRNPEFNSGSRRKDPESIPDRSPGQGSGLQKNKVFNLDILKFNLSEHITGDYKVVANIPYYLTSKLLQTFLEMANKPTSMVLMVQKEVGERVTASAGELSILGISVQIYADAEIVLSVPKESFWPQPEVDSVVLKITPRDKYPEIKDKKTFFRIVKIAFAGKRKQIHNTLANGLKMNKEQTWQLLKQAGIEPTTRPQDLKIEQWVELYKRVAYSGQRSENN</sequence>
<comment type="catalytic activity">
    <reaction evidence="7">
        <text>adenosine(1518)/adenosine(1519) in 16S rRNA + 4 S-adenosyl-L-methionine = N(6)-dimethyladenosine(1518)/N(6)-dimethyladenosine(1519) in 16S rRNA + 4 S-adenosyl-L-homocysteine + 4 H(+)</text>
        <dbReference type="Rhea" id="RHEA:19609"/>
        <dbReference type="Rhea" id="RHEA-COMP:10232"/>
        <dbReference type="Rhea" id="RHEA-COMP:10233"/>
        <dbReference type="ChEBI" id="CHEBI:15378"/>
        <dbReference type="ChEBI" id="CHEBI:57856"/>
        <dbReference type="ChEBI" id="CHEBI:59789"/>
        <dbReference type="ChEBI" id="CHEBI:74411"/>
        <dbReference type="ChEBI" id="CHEBI:74493"/>
        <dbReference type="EC" id="2.1.1.182"/>
    </reaction>
</comment>
<dbReference type="SMART" id="SM00650">
    <property type="entry name" value="rADc"/>
    <property type="match status" value="1"/>
</dbReference>
<proteinExistence type="inferred from homology"/>
<dbReference type="InterPro" id="IPR011530">
    <property type="entry name" value="rRNA_adenine_dimethylase"/>
</dbReference>
<reference evidence="11 12" key="1">
    <citation type="journal article" date="2016" name="Nat. Commun.">
        <title>Thousands of microbial genomes shed light on interconnected biogeochemical processes in an aquifer system.</title>
        <authorList>
            <person name="Anantharaman K."/>
            <person name="Brown C.T."/>
            <person name="Hug L.A."/>
            <person name="Sharon I."/>
            <person name="Castelle C.J."/>
            <person name="Probst A.J."/>
            <person name="Thomas B.C."/>
            <person name="Singh A."/>
            <person name="Wilkins M.J."/>
            <person name="Karaoz U."/>
            <person name="Brodie E.L."/>
            <person name="Williams K.H."/>
            <person name="Hubbard S.S."/>
            <person name="Banfield J.F."/>
        </authorList>
    </citation>
    <scope>NUCLEOTIDE SEQUENCE [LARGE SCALE GENOMIC DNA]</scope>
</reference>
<dbReference type="PANTHER" id="PTHR11727:SF7">
    <property type="entry name" value="DIMETHYLADENOSINE TRANSFERASE-RELATED"/>
    <property type="match status" value="1"/>
</dbReference>
<evidence type="ECO:0000259" key="10">
    <source>
        <dbReference type="SMART" id="SM00650"/>
    </source>
</evidence>
<dbReference type="InterPro" id="IPR001737">
    <property type="entry name" value="KsgA/Erm"/>
</dbReference>
<keyword evidence="2 7" id="KW-0698">rRNA processing</keyword>
<dbReference type="Gene3D" id="3.40.50.150">
    <property type="entry name" value="Vaccinia Virus protein VP39"/>
    <property type="match status" value="1"/>
</dbReference>
<accession>A0A1F5PLB3</accession>
<dbReference type="GO" id="GO:0052908">
    <property type="term" value="F:16S rRNA (adenine(1518)-N(6)/adenine(1519)-N(6))-dimethyltransferase activity"/>
    <property type="evidence" value="ECO:0007669"/>
    <property type="project" value="UniProtKB-EC"/>
</dbReference>
<dbReference type="InterPro" id="IPR020598">
    <property type="entry name" value="rRNA_Ade_methylase_Trfase_N"/>
</dbReference>
<dbReference type="InterPro" id="IPR020596">
    <property type="entry name" value="rRNA_Ade_Mease_Trfase_CS"/>
</dbReference>
<dbReference type="PROSITE" id="PS51689">
    <property type="entry name" value="SAM_RNA_A_N6_MT"/>
    <property type="match status" value="1"/>
</dbReference>
<dbReference type="Proteomes" id="UP000177682">
    <property type="component" value="Unassembled WGS sequence"/>
</dbReference>
<dbReference type="GO" id="GO:0003723">
    <property type="term" value="F:RNA binding"/>
    <property type="evidence" value="ECO:0007669"/>
    <property type="project" value="UniProtKB-UniRule"/>
</dbReference>
<evidence type="ECO:0000256" key="2">
    <source>
        <dbReference type="ARBA" id="ARBA00022552"/>
    </source>
</evidence>
<dbReference type="HAMAP" id="MF_00607">
    <property type="entry name" value="16SrRNA_methyltr_A"/>
    <property type="match status" value="1"/>
</dbReference>
<evidence type="ECO:0000256" key="5">
    <source>
        <dbReference type="ARBA" id="ARBA00022691"/>
    </source>
</evidence>
<evidence type="ECO:0000256" key="4">
    <source>
        <dbReference type="ARBA" id="ARBA00022679"/>
    </source>
</evidence>
<keyword evidence="3 7" id="KW-0489">Methyltransferase</keyword>
<evidence type="ECO:0000256" key="7">
    <source>
        <dbReference type="HAMAP-Rule" id="MF_00607"/>
    </source>
</evidence>
<protein>
    <recommendedName>
        <fullName evidence="7">Ribosomal RNA small subunit methyltransferase A</fullName>
        <ecNumber evidence="7">2.1.1.182</ecNumber>
    </recommendedName>
    <alternativeName>
        <fullName evidence="7">16S rRNA (adenine(1518)-N(6)/adenine(1519)-N(6))-dimethyltransferase</fullName>
    </alternativeName>
    <alternativeName>
        <fullName evidence="7">16S rRNA dimethyladenosine transferase</fullName>
    </alternativeName>
    <alternativeName>
        <fullName evidence="7">16S rRNA dimethylase</fullName>
    </alternativeName>
    <alternativeName>
        <fullName evidence="7">S-adenosylmethionine-6-N', N'-adenosyl(rRNA) dimethyltransferase</fullName>
    </alternativeName>
</protein>